<gene>
    <name evidence="2" type="ORF">SAMN02746089_01327</name>
</gene>
<evidence type="ECO:0000313" key="3">
    <source>
        <dbReference type="Proteomes" id="UP000184088"/>
    </source>
</evidence>
<name>A0A1M4Z1H9_9THEO</name>
<dbReference type="PANTHER" id="PTHR43861:SF1">
    <property type="entry name" value="TRANS-ACONITATE 2-METHYLTRANSFERASE"/>
    <property type="match status" value="1"/>
</dbReference>
<evidence type="ECO:0000313" key="2">
    <source>
        <dbReference type="EMBL" id="SHF11850.1"/>
    </source>
</evidence>
<keyword evidence="2" id="KW-0808">Transferase</keyword>
<keyword evidence="2" id="KW-0489">Methyltransferase</keyword>
<proteinExistence type="predicted"/>
<dbReference type="Gene3D" id="3.40.50.150">
    <property type="entry name" value="Vaccinia Virus protein VP39"/>
    <property type="match status" value="1"/>
</dbReference>
<keyword evidence="3" id="KW-1185">Reference proteome</keyword>
<dbReference type="Pfam" id="PF13847">
    <property type="entry name" value="Methyltransf_31"/>
    <property type="match status" value="1"/>
</dbReference>
<dbReference type="STRING" id="1121256.SAMN02746089_01327"/>
<evidence type="ECO:0000259" key="1">
    <source>
        <dbReference type="Pfam" id="PF13847"/>
    </source>
</evidence>
<dbReference type="RefSeq" id="WP_234945979.1">
    <property type="nucleotide sequence ID" value="NZ_FQVH01000012.1"/>
</dbReference>
<dbReference type="Proteomes" id="UP000184088">
    <property type="component" value="Unassembled WGS sequence"/>
</dbReference>
<dbReference type="SUPFAM" id="SSF53335">
    <property type="entry name" value="S-adenosyl-L-methionine-dependent methyltransferases"/>
    <property type="match status" value="1"/>
</dbReference>
<dbReference type="CDD" id="cd02440">
    <property type="entry name" value="AdoMet_MTases"/>
    <property type="match status" value="1"/>
</dbReference>
<dbReference type="PANTHER" id="PTHR43861">
    <property type="entry name" value="TRANS-ACONITATE 2-METHYLTRANSFERASE-RELATED"/>
    <property type="match status" value="1"/>
</dbReference>
<dbReference type="InterPro" id="IPR025714">
    <property type="entry name" value="Methyltranfer_dom"/>
</dbReference>
<sequence length="203" mass="23224">MGVISAISNKEFFNRVAHDWDRRVYHDPLKLKEIIELINLKDGAVVLDVGCGTGVLIPYILNKIGENGCYIGVDIAEKMLEKAREKFPADIYRNVHFVENDIMDYQSEILFDDIICYSSFPHFENKKLSIKKLSTLLKPQGKLVICHSESREKINNLHRSIGENVADDLLPSGDKVAEYMVECQLTPEMIIDDDEKYVVIGYR</sequence>
<dbReference type="InterPro" id="IPR029063">
    <property type="entry name" value="SAM-dependent_MTases_sf"/>
</dbReference>
<feature type="domain" description="Methyltransferase" evidence="1">
    <location>
        <begin position="41"/>
        <end position="152"/>
    </location>
</feature>
<dbReference type="GO" id="GO:0008168">
    <property type="term" value="F:methyltransferase activity"/>
    <property type="evidence" value="ECO:0007669"/>
    <property type="project" value="UniProtKB-KW"/>
</dbReference>
<reference evidence="2 3" key="1">
    <citation type="submission" date="2016-11" db="EMBL/GenBank/DDBJ databases">
        <authorList>
            <person name="Jaros S."/>
            <person name="Januszkiewicz K."/>
            <person name="Wedrychowicz H."/>
        </authorList>
    </citation>
    <scope>NUCLEOTIDE SEQUENCE [LARGE SCALE GENOMIC DNA]</scope>
    <source>
        <strain evidence="2 3">DSM 17918</strain>
    </source>
</reference>
<protein>
    <submittedName>
        <fullName evidence="2">Demethylmenaquinone methyltransferase / 2-methoxy-6-polyprenyl-1,4-benzoquinol methylase</fullName>
    </submittedName>
</protein>
<organism evidence="2 3">
    <name type="scientific">Caldanaerobius fijiensis DSM 17918</name>
    <dbReference type="NCBI Taxonomy" id="1121256"/>
    <lineage>
        <taxon>Bacteria</taxon>
        <taxon>Bacillati</taxon>
        <taxon>Bacillota</taxon>
        <taxon>Clostridia</taxon>
        <taxon>Thermoanaerobacterales</taxon>
        <taxon>Thermoanaerobacteraceae</taxon>
        <taxon>Caldanaerobius</taxon>
    </lineage>
</organism>
<dbReference type="EMBL" id="FQVH01000012">
    <property type="protein sequence ID" value="SHF11850.1"/>
    <property type="molecule type" value="Genomic_DNA"/>
</dbReference>
<dbReference type="GO" id="GO:0032259">
    <property type="term" value="P:methylation"/>
    <property type="evidence" value="ECO:0007669"/>
    <property type="project" value="UniProtKB-KW"/>
</dbReference>
<dbReference type="AlphaFoldDB" id="A0A1M4Z1H9"/>
<accession>A0A1M4Z1H9</accession>